<reference evidence="5 6" key="1">
    <citation type="submission" date="2019-07" db="EMBL/GenBank/DDBJ databases">
        <title>Whole genome shotgun sequence of Thiobacillus plumbophilus NBRC 107929.</title>
        <authorList>
            <person name="Hosoyama A."/>
            <person name="Uohara A."/>
            <person name="Ohji S."/>
            <person name="Ichikawa N."/>
        </authorList>
    </citation>
    <scope>NUCLEOTIDE SEQUENCE [LARGE SCALE GENOMIC DNA]</scope>
    <source>
        <strain evidence="5 6">NBRC 107929</strain>
    </source>
</reference>
<evidence type="ECO:0000256" key="3">
    <source>
        <dbReference type="SAM" id="SignalP"/>
    </source>
</evidence>
<evidence type="ECO:0000259" key="4">
    <source>
        <dbReference type="PROSITE" id="PS51782"/>
    </source>
</evidence>
<feature type="signal peptide" evidence="3">
    <location>
        <begin position="1"/>
        <end position="28"/>
    </location>
</feature>
<dbReference type="PROSITE" id="PS51782">
    <property type="entry name" value="LYSM"/>
    <property type="match status" value="1"/>
</dbReference>
<dbReference type="OrthoDB" id="9795421at2"/>
<dbReference type="InterPro" id="IPR050570">
    <property type="entry name" value="Cell_wall_metabolism_enzyme"/>
</dbReference>
<dbReference type="InterPro" id="IPR011055">
    <property type="entry name" value="Dup_hybrid_motif"/>
</dbReference>
<dbReference type="Pfam" id="PF01551">
    <property type="entry name" value="Peptidase_M23"/>
    <property type="match status" value="1"/>
</dbReference>
<dbReference type="SUPFAM" id="SSF51261">
    <property type="entry name" value="Duplicated hybrid motif"/>
    <property type="match status" value="1"/>
</dbReference>
<dbReference type="PROSITE" id="PS51257">
    <property type="entry name" value="PROKAR_LIPOPROTEIN"/>
    <property type="match status" value="1"/>
</dbReference>
<comment type="similarity">
    <text evidence="1">Belongs to the E.coli NlpD/Haemophilus LppB family.</text>
</comment>
<comment type="caution">
    <text evidence="5">The sequence shown here is derived from an EMBL/GenBank/DDBJ whole genome shotgun (WGS) entry which is preliminary data.</text>
</comment>
<dbReference type="InterPro" id="IPR036779">
    <property type="entry name" value="LysM_dom_sf"/>
</dbReference>
<dbReference type="EMBL" id="BKAD01000020">
    <property type="protein sequence ID" value="GEP30928.1"/>
    <property type="molecule type" value="Genomic_DNA"/>
</dbReference>
<dbReference type="GO" id="GO:0032153">
    <property type="term" value="C:cell division site"/>
    <property type="evidence" value="ECO:0007669"/>
    <property type="project" value="TreeGrafter"/>
</dbReference>
<dbReference type="Pfam" id="PF01476">
    <property type="entry name" value="LysM"/>
    <property type="match status" value="1"/>
</dbReference>
<organism evidence="5 6">
    <name type="scientific">Sulfuriferula plumbiphila</name>
    <dbReference type="NCBI Taxonomy" id="171865"/>
    <lineage>
        <taxon>Bacteria</taxon>
        <taxon>Pseudomonadati</taxon>
        <taxon>Pseudomonadota</taxon>
        <taxon>Betaproteobacteria</taxon>
        <taxon>Nitrosomonadales</taxon>
        <taxon>Sulfuricellaceae</taxon>
        <taxon>Sulfuriferula</taxon>
    </lineage>
</organism>
<accession>A0A512L8W0</accession>
<evidence type="ECO:0000256" key="1">
    <source>
        <dbReference type="ARBA" id="ARBA00038420"/>
    </source>
</evidence>
<dbReference type="PANTHER" id="PTHR21666">
    <property type="entry name" value="PEPTIDASE-RELATED"/>
    <property type="match status" value="1"/>
</dbReference>
<evidence type="ECO:0000256" key="2">
    <source>
        <dbReference type="SAM" id="MobiDB-lite"/>
    </source>
</evidence>
<dbReference type="AlphaFoldDB" id="A0A512L8W0"/>
<dbReference type="GO" id="GO:0004222">
    <property type="term" value="F:metalloendopeptidase activity"/>
    <property type="evidence" value="ECO:0007669"/>
    <property type="project" value="TreeGrafter"/>
</dbReference>
<dbReference type="Proteomes" id="UP000321337">
    <property type="component" value="Unassembled WGS sequence"/>
</dbReference>
<dbReference type="Gene3D" id="2.70.70.10">
    <property type="entry name" value="Glucose Permease (Domain IIA)"/>
    <property type="match status" value="1"/>
</dbReference>
<dbReference type="GO" id="GO:0009279">
    <property type="term" value="C:cell outer membrane"/>
    <property type="evidence" value="ECO:0007669"/>
    <property type="project" value="TreeGrafter"/>
</dbReference>
<evidence type="ECO:0000313" key="6">
    <source>
        <dbReference type="Proteomes" id="UP000321337"/>
    </source>
</evidence>
<dbReference type="PANTHER" id="PTHR21666:SF263">
    <property type="entry name" value="MUREIN HYDROLASE ACTIVATOR NLPD"/>
    <property type="match status" value="1"/>
</dbReference>
<sequence length="336" mass="35130">MVFDKIACPVYLVAVILALGGCATQNSAPVVDGTQPGTSNIVKPAIKSATTRAGAAKLHDWRPDSHTVQKGDTLYSIALEYGLDYRDLASWNALSDNNLIRVGQVLKLSAPQPGSGIAQVTTSESAVQTIPLKIEPLPQAQIATGAVLITQPKAVKLPYSAAALAQLEQGGTPQPAARPPATPEAASGVAPEPASSAEQSRPAATAKETDDTGIDWIWPTQGRVIAGFDEAKNSKGLDIAGKAGQAIFAAAPGKVVYSGAGLRGYGKLVIIKHNAIYLSAYAHNQRVLVKEGQTVARGQKIAEMGDSDADQVALHFEIRKMGQPVDPMKYLPGAQK</sequence>
<dbReference type="CDD" id="cd12797">
    <property type="entry name" value="M23_peptidase"/>
    <property type="match status" value="1"/>
</dbReference>
<keyword evidence="6" id="KW-1185">Reference proteome</keyword>
<feature type="chain" id="PRO_5021841558" evidence="3">
    <location>
        <begin position="29"/>
        <end position="336"/>
    </location>
</feature>
<dbReference type="InterPro" id="IPR018392">
    <property type="entry name" value="LysM"/>
</dbReference>
<proteinExistence type="inferred from homology"/>
<keyword evidence="3" id="KW-0732">Signal</keyword>
<dbReference type="SMART" id="SM00257">
    <property type="entry name" value="LysM"/>
    <property type="match status" value="1"/>
</dbReference>
<dbReference type="Gene3D" id="3.10.350.10">
    <property type="entry name" value="LysM domain"/>
    <property type="match status" value="1"/>
</dbReference>
<feature type="region of interest" description="Disordered" evidence="2">
    <location>
        <begin position="170"/>
        <end position="213"/>
    </location>
</feature>
<dbReference type="CDD" id="cd00118">
    <property type="entry name" value="LysM"/>
    <property type="match status" value="1"/>
</dbReference>
<feature type="domain" description="LysM" evidence="4">
    <location>
        <begin position="64"/>
        <end position="108"/>
    </location>
</feature>
<dbReference type="InterPro" id="IPR016047">
    <property type="entry name" value="M23ase_b-sheet_dom"/>
</dbReference>
<dbReference type="RefSeq" id="WP_147073482.1">
    <property type="nucleotide sequence ID" value="NZ_AP021884.1"/>
</dbReference>
<protein>
    <submittedName>
        <fullName evidence="5">Peptidase</fullName>
    </submittedName>
</protein>
<gene>
    <name evidence="5" type="ORF">TPL01_20660</name>
</gene>
<evidence type="ECO:0000313" key="5">
    <source>
        <dbReference type="EMBL" id="GEP30928.1"/>
    </source>
</evidence>
<name>A0A512L8W0_9PROT</name>